<feature type="transmembrane region" description="Helical" evidence="2">
    <location>
        <begin position="78"/>
        <end position="100"/>
    </location>
</feature>
<evidence type="ECO:0000256" key="2">
    <source>
        <dbReference type="SAM" id="Phobius"/>
    </source>
</evidence>
<gene>
    <name evidence="3" type="ORF">K227x_44290</name>
</gene>
<evidence type="ECO:0000256" key="1">
    <source>
        <dbReference type="SAM" id="MobiDB-lite"/>
    </source>
</evidence>
<keyword evidence="2" id="KW-0472">Membrane</keyword>
<feature type="region of interest" description="Disordered" evidence="1">
    <location>
        <begin position="2038"/>
        <end position="2059"/>
    </location>
</feature>
<proteinExistence type="predicted"/>
<feature type="region of interest" description="Disordered" evidence="1">
    <location>
        <begin position="1"/>
        <end position="69"/>
    </location>
</feature>
<feature type="compositionally biased region" description="Polar residues" evidence="1">
    <location>
        <begin position="24"/>
        <end position="42"/>
    </location>
</feature>
<sequence>MMNSRSLRTRRQPSMAAPPLFSSFDVSQSTAGENQMTQATRTQLRRKRSHRPSCRRSGQMPLSGQLPRAGVPENRSGIVLLVVLGMLTLFSVLGVSYLVFTSRQRSAAVNISRSETEGFDEDRLLDDALKQILVGSKGPESSLWGHDVLGDLYGMRDAIRGDMTAQADFVVASTMVAPNVLLNDFVRIPTELFRAATYANPRIDNSSSLERFYPTKPTATVTFATDEELSGRILTFTDGPLAGLSMKILRYFGNHLGPVTPNGRQILSGQTVLDMRPHLNRSITVDSVAETHTLGEWIRRSQLPTSDADHRYLSLLFYNRAPEAGTGAVPLSPFYVNGRVLNGTGLGFDAARGTGLTVSTPEMNINETVNVALNPNQANPSVTSVKSGYDYDTPATHTNTMVAGADVPVALQGNFALYRREKANPNGSGDAPGNVVAGYLQDLPAGDSDEAYDAPDEQNYWLSYFPTDTRLGAASPSFVRPGTLHWLVNQSGTALNSLPNADKLRQVLRAVQRSTMRPLRIQNDASGTPPSIAARADGVLKLDFSEFTGSNPSRLSDPINFAETNPNVLAAEIRLMVRALAGADTNGDGFPDWDVDNNGDGIPDSVWTDAGLSLIEAPDGTLIKPMVSYLVEDMGGRVNVNLAGNLIQGRGPAVLQKSAIGPLYRLATPTGVNVTHTDLAAGFGYGPAEINIRPLFIGSAASGNGALNLLRHRLNSVTYSSVEYVASGHLIDPLTNNGNDLPGMLRQPGLPNLHTPGNAQGMPVDKFGRSSIALGVGGDLMVAGASAAVTNAGASAGDAADDPYEMVMTPGITPDTPFTLSDLEGVLRFNDFDRDALDSALVNLAENTFTGTFEKNNFANSVTTISNSAAVNAGTLPQEWRDATGGIPQVAGGNEQLITTVSAVPPGASRNALLMQILPQDILAGGKMDLNRPFGNGIDNDGDGVIDDPEELRSTVEIFYRDYTSVATNTFYTTPYSDVTPGIPGPYSATPPPGHPFPEPSPQALFARHLYVMAMALTQDSSGGTPAMFDFTQGAPPAIDPSNRTVHESTPGSGTFVANTAEDEYRAWRLAQWAINVADFRDGDAIMSRFDYDVYPFDGWNISPVPPPGTGATSRTIWGMEFPELALEESFAFHDRRSRDTALDAAMEERFSGGSVLDADLDQWRIPQGSLFLEIRNTRSPFAYEVDNSTGELVAPDNRTISDTNATAMAMGRPPELYNNVQIGSRTGTNPDTGTPRTINSLEPMLDLAKIAPDRNPIWRIAVTPAHEGGDPTLSGDEMLQPVDAEGRLPFTSPGNRIAATLQPNRPDFFGPSIPLTDQVDRVVWFTNENPDNGFQRDGSTTGTTIRGQAYGDFSADDGFVDFAPADSQNIEKIFYNRFATADYPFQITDPLNRTEVHIRSGQYAVIGPRSVTAVGALNQHSGSGITHDGTTDEPLVPYTEYESPQRFLLLPNSFSHSLFSGLRATPTPAAGAAGATIRNPVGIIAAANVPTGFTGAPVVGTTQGIGLNVSEPLPYPVPVGTNRYYPTPTRRLKADFPFDSYYDYDASTGNFPDQPFDGRAYAELAKVFGGTALATGTRERFKTAYLQRLADPTEPHDEFLNPYISIDYITIDLTVFNGSEQNTQSGPAMEWVDDNDPDPFGNGLEEAFATRYKTGKTIFKGAADAVTESLSHSVNTYAPPITAKTTVLGGHIPYFDYTLNLQNNVNPDAPGGDRDANPNRSVHSSTLGYANASYGPRWRTTGSTDQLYAGTPYSNWLSTVSWLNRPYVSPAELMWVPTTSNAGFVAGFGTSTLDTDFTAGDVYVGDGTPIGAGERQQHNRMFPHLWNPLSTNVADFTTSPNIYRILDFVDVQAPFDFENDFLSTNTDILQFATAASGPAPNQHFASTFGNSINYQVFGTNVTGNPDTWGVGTTNASFWLNRFTIEAFRAPLNIRQPQFRQGKINLNTIKSPSVYRALMEGISNSADAAEGAFFDAFVDSRRGYALPGTAAQEAIRQYGVPASVNHFDPTRPTQFTGAFRPSNSSDLAPLATDRVRPLDRTTMRPGGTTGTFTGQPLFSRPSGGATINDAFNDRSVAHQQLPITRLNNLAADQSNAFAVWITVGLFKVDSSTLSVGDELGSDLGESRRLRSFHIIDRSVPVMYEPGEWHNAMETVLMSRKLN</sequence>
<dbReference type="KEGG" id="rlc:K227x_44290"/>
<evidence type="ECO:0000313" key="4">
    <source>
        <dbReference type="Proteomes" id="UP000318538"/>
    </source>
</evidence>
<feature type="compositionally biased region" description="Low complexity" evidence="1">
    <location>
        <begin position="2043"/>
        <end position="2054"/>
    </location>
</feature>
<organism evidence="3 4">
    <name type="scientific">Rubripirellula lacrimiformis</name>
    <dbReference type="NCBI Taxonomy" id="1930273"/>
    <lineage>
        <taxon>Bacteria</taxon>
        <taxon>Pseudomonadati</taxon>
        <taxon>Planctomycetota</taxon>
        <taxon>Planctomycetia</taxon>
        <taxon>Pirellulales</taxon>
        <taxon>Pirellulaceae</taxon>
        <taxon>Rubripirellula</taxon>
    </lineage>
</organism>
<reference evidence="3 4" key="1">
    <citation type="submission" date="2019-02" db="EMBL/GenBank/DDBJ databases">
        <title>Deep-cultivation of Planctomycetes and their phenomic and genomic characterization uncovers novel biology.</title>
        <authorList>
            <person name="Wiegand S."/>
            <person name="Jogler M."/>
            <person name="Boedeker C."/>
            <person name="Pinto D."/>
            <person name="Vollmers J."/>
            <person name="Rivas-Marin E."/>
            <person name="Kohn T."/>
            <person name="Peeters S.H."/>
            <person name="Heuer A."/>
            <person name="Rast P."/>
            <person name="Oberbeckmann S."/>
            <person name="Bunk B."/>
            <person name="Jeske O."/>
            <person name="Meyerdierks A."/>
            <person name="Storesund J.E."/>
            <person name="Kallscheuer N."/>
            <person name="Luecker S."/>
            <person name="Lage O.M."/>
            <person name="Pohl T."/>
            <person name="Merkel B.J."/>
            <person name="Hornburger P."/>
            <person name="Mueller R.-W."/>
            <person name="Bruemmer F."/>
            <person name="Labrenz M."/>
            <person name="Spormann A.M."/>
            <person name="Op den Camp H."/>
            <person name="Overmann J."/>
            <person name="Amann R."/>
            <person name="Jetten M.S.M."/>
            <person name="Mascher T."/>
            <person name="Medema M.H."/>
            <person name="Devos D.P."/>
            <person name="Kaster A.-K."/>
            <person name="Ovreas L."/>
            <person name="Rohde M."/>
            <person name="Galperin M.Y."/>
            <person name="Jogler C."/>
        </authorList>
    </citation>
    <scope>NUCLEOTIDE SEQUENCE [LARGE SCALE GENOMIC DNA]</scope>
    <source>
        <strain evidence="3 4">K22_7</strain>
    </source>
</reference>
<keyword evidence="2" id="KW-1133">Transmembrane helix</keyword>
<evidence type="ECO:0000313" key="3">
    <source>
        <dbReference type="EMBL" id="QDT06022.1"/>
    </source>
</evidence>
<keyword evidence="2" id="KW-0812">Transmembrane</keyword>
<protein>
    <submittedName>
        <fullName evidence="3">Uncharacterized protein</fullName>
    </submittedName>
</protein>
<dbReference type="Proteomes" id="UP000318538">
    <property type="component" value="Chromosome"/>
</dbReference>
<feature type="compositionally biased region" description="Basic residues" evidence="1">
    <location>
        <begin position="43"/>
        <end position="54"/>
    </location>
</feature>
<accession>A0A517NFW5</accession>
<dbReference type="EMBL" id="CP036525">
    <property type="protein sequence ID" value="QDT06022.1"/>
    <property type="molecule type" value="Genomic_DNA"/>
</dbReference>
<keyword evidence="4" id="KW-1185">Reference proteome</keyword>
<name>A0A517NFW5_9BACT</name>
<feature type="region of interest" description="Disordered" evidence="1">
    <location>
        <begin position="1707"/>
        <end position="1726"/>
    </location>
</feature>